<protein>
    <submittedName>
        <fullName evidence="3">Uncharacterized protein</fullName>
    </submittedName>
</protein>
<name>A0A1X0RAZ6_RHIZD</name>
<dbReference type="VEuPathDB" id="FungiDB:BCV72DRAFT_333858"/>
<organism evidence="3">
    <name type="scientific">Rhizopus microsporus var. microsporus</name>
    <dbReference type="NCBI Taxonomy" id="86635"/>
    <lineage>
        <taxon>Eukaryota</taxon>
        <taxon>Fungi</taxon>
        <taxon>Fungi incertae sedis</taxon>
        <taxon>Mucoromycota</taxon>
        <taxon>Mucoromycotina</taxon>
        <taxon>Mucoromycetes</taxon>
        <taxon>Mucorales</taxon>
        <taxon>Mucorineae</taxon>
        <taxon>Rhizopodaceae</taxon>
        <taxon>Rhizopus</taxon>
    </lineage>
</organism>
<gene>
    <name evidence="3" type="ORF">BCV72DRAFT_333858</name>
</gene>
<dbReference type="Proteomes" id="UP000242414">
    <property type="component" value="Unassembled WGS sequence"/>
</dbReference>
<keyword evidence="1" id="KW-0175">Coiled coil</keyword>
<feature type="compositionally biased region" description="Low complexity" evidence="2">
    <location>
        <begin position="100"/>
        <end position="111"/>
    </location>
</feature>
<accession>A0A1X0RAZ6</accession>
<feature type="coiled-coil region" evidence="1">
    <location>
        <begin position="118"/>
        <end position="152"/>
    </location>
</feature>
<reference evidence="3" key="1">
    <citation type="journal article" date="2016" name="Proc. Natl. Acad. Sci. U.S.A.">
        <title>Lipid metabolic changes in an early divergent fungus govern the establishment of a mutualistic symbiosis with endobacteria.</title>
        <authorList>
            <person name="Lastovetsky O.A."/>
            <person name="Gaspar M.L."/>
            <person name="Mondo S.J."/>
            <person name="LaButti K.M."/>
            <person name="Sandor L."/>
            <person name="Grigoriev I.V."/>
            <person name="Henry S.A."/>
            <person name="Pawlowska T.E."/>
        </authorList>
    </citation>
    <scope>NUCLEOTIDE SEQUENCE [LARGE SCALE GENOMIC DNA]</scope>
    <source>
        <strain evidence="3">ATCC 52814</strain>
    </source>
</reference>
<dbReference type="EMBL" id="KV921878">
    <property type="protein sequence ID" value="ORE09225.1"/>
    <property type="molecule type" value="Genomic_DNA"/>
</dbReference>
<evidence type="ECO:0000313" key="3">
    <source>
        <dbReference type="EMBL" id="ORE09225.1"/>
    </source>
</evidence>
<proteinExistence type="predicted"/>
<evidence type="ECO:0000256" key="1">
    <source>
        <dbReference type="SAM" id="Coils"/>
    </source>
</evidence>
<sequence length="220" mass="24320">MSPSVRGRKPIVHVPSSEQIQNLYKQSEIQRRQLVCTGCQTMDSLCHNGASPGDLPQPSFICECCNKNYNAPTMVNLLQPTSTITELPPDANAQNSLKISGSSSPSPENNGLASSVTIAYLQSTIEKLYAELKQIQAKLKQALSAIQALRKQQASADSKPYTDLNNPQFLPLCPSSQPLPPWRDAAQLNSIKASILEKRQRHRIQRQETTVRFLQPPSKN</sequence>
<dbReference type="AlphaFoldDB" id="A0A1X0RAZ6"/>
<feature type="region of interest" description="Disordered" evidence="2">
    <location>
        <begin position="86"/>
        <end position="111"/>
    </location>
</feature>
<evidence type="ECO:0000256" key="2">
    <source>
        <dbReference type="SAM" id="MobiDB-lite"/>
    </source>
</evidence>
<dbReference type="OrthoDB" id="2263744at2759"/>